<dbReference type="Proteomes" id="UP000230750">
    <property type="component" value="Unassembled WGS sequence"/>
</dbReference>
<keyword evidence="8" id="KW-0472">Membrane</keyword>
<dbReference type="InterPro" id="IPR055270">
    <property type="entry name" value="Glyco_tran_10_C"/>
</dbReference>
<proteinExistence type="inferred from homology"/>
<reference evidence="14 15" key="1">
    <citation type="journal article" date="2017" name="PLoS Biol.">
        <title>The sea cucumber genome provides insights into morphological evolution and visceral regeneration.</title>
        <authorList>
            <person name="Zhang X."/>
            <person name="Sun L."/>
            <person name="Yuan J."/>
            <person name="Sun Y."/>
            <person name="Gao Y."/>
            <person name="Zhang L."/>
            <person name="Li S."/>
            <person name="Dai H."/>
            <person name="Hamel J.F."/>
            <person name="Liu C."/>
            <person name="Yu Y."/>
            <person name="Liu S."/>
            <person name="Lin W."/>
            <person name="Guo K."/>
            <person name="Jin S."/>
            <person name="Xu P."/>
            <person name="Storey K.B."/>
            <person name="Huan P."/>
            <person name="Zhang T."/>
            <person name="Zhou Y."/>
            <person name="Zhang J."/>
            <person name="Lin C."/>
            <person name="Li X."/>
            <person name="Xing L."/>
            <person name="Huo D."/>
            <person name="Sun M."/>
            <person name="Wang L."/>
            <person name="Mercier A."/>
            <person name="Li F."/>
            <person name="Yang H."/>
            <person name="Xiang J."/>
        </authorList>
    </citation>
    <scope>NUCLEOTIDE SEQUENCE [LARGE SCALE GENOMIC DNA]</scope>
    <source>
        <strain evidence="14">Shaxun</strain>
        <tissue evidence="14">Muscle</tissue>
    </source>
</reference>
<evidence type="ECO:0000256" key="9">
    <source>
        <dbReference type="ARBA" id="ARBA00023180"/>
    </source>
</evidence>
<dbReference type="STRING" id="307972.A0A2G8KS39"/>
<accession>A0A2G8KS39</accession>
<dbReference type="InterPro" id="IPR001503">
    <property type="entry name" value="Glyco_trans_10"/>
</dbReference>
<dbReference type="EC" id="2.4.1.-" evidence="11"/>
<name>A0A2G8KS39_STIJA</name>
<dbReference type="FunFam" id="3.40.50.11660:FF:000002">
    <property type="entry name" value="Alpha-(1,3)-fucosyltransferase"/>
    <property type="match status" value="1"/>
</dbReference>
<dbReference type="AlphaFoldDB" id="A0A2G8KS39"/>
<evidence type="ECO:0000256" key="6">
    <source>
        <dbReference type="ARBA" id="ARBA00022968"/>
    </source>
</evidence>
<keyword evidence="6" id="KW-0735">Signal-anchor</keyword>
<gene>
    <name evidence="14" type="ORF">BSL78_12338</name>
</gene>
<evidence type="ECO:0000256" key="2">
    <source>
        <dbReference type="ARBA" id="ARBA00008919"/>
    </source>
</evidence>
<evidence type="ECO:0000259" key="13">
    <source>
        <dbReference type="Pfam" id="PF17039"/>
    </source>
</evidence>
<evidence type="ECO:0000256" key="11">
    <source>
        <dbReference type="RuleBase" id="RU003832"/>
    </source>
</evidence>
<comment type="subcellular location">
    <subcellularLocation>
        <location evidence="10">Endomembrane system</location>
        <topology evidence="10">Single-pass type II membrane protein</topology>
    </subcellularLocation>
    <subcellularLocation>
        <location evidence="11">Golgi apparatus</location>
        <location evidence="11">Golgi stack membrane</location>
        <topology evidence="11">Single-pass type II membrane protein</topology>
    </subcellularLocation>
</comment>
<dbReference type="OrthoDB" id="9993460at2759"/>
<organism evidence="14 15">
    <name type="scientific">Stichopus japonicus</name>
    <name type="common">Sea cucumber</name>
    <dbReference type="NCBI Taxonomy" id="307972"/>
    <lineage>
        <taxon>Eukaryota</taxon>
        <taxon>Metazoa</taxon>
        <taxon>Echinodermata</taxon>
        <taxon>Eleutherozoa</taxon>
        <taxon>Echinozoa</taxon>
        <taxon>Holothuroidea</taxon>
        <taxon>Aspidochirotacea</taxon>
        <taxon>Aspidochirotida</taxon>
        <taxon>Stichopodidae</taxon>
        <taxon>Apostichopus</taxon>
    </lineage>
</organism>
<evidence type="ECO:0000256" key="10">
    <source>
        <dbReference type="ARBA" id="ARBA00060399"/>
    </source>
</evidence>
<dbReference type="SUPFAM" id="SSF53756">
    <property type="entry name" value="UDP-Glycosyltransferase/glycogen phosphorylase"/>
    <property type="match status" value="1"/>
</dbReference>
<comment type="similarity">
    <text evidence="2 11">Belongs to the glycosyltransferase 10 family.</text>
</comment>
<keyword evidence="9" id="KW-0325">Glycoprotein</keyword>
<dbReference type="Pfam" id="PF00852">
    <property type="entry name" value="Glyco_transf_10"/>
    <property type="match status" value="1"/>
</dbReference>
<dbReference type="EMBL" id="MRZV01000404">
    <property type="protein sequence ID" value="PIK50808.1"/>
    <property type="molecule type" value="Genomic_DNA"/>
</dbReference>
<keyword evidence="15" id="KW-1185">Reference proteome</keyword>
<dbReference type="UniPathway" id="UPA00378"/>
<dbReference type="InterPro" id="IPR038577">
    <property type="entry name" value="GT10-like_C_sf"/>
</dbReference>
<comment type="caution">
    <text evidence="14">The sequence shown here is derived from an EMBL/GenBank/DDBJ whole genome shotgun (WGS) entry which is preliminary data.</text>
</comment>
<sequence>MRLLLPDEEHVPSSSGLESAYGVEDIDYGQMLVKGISGKREFHISNISELITRYPLILWWNPLTGKQTKVKSCDGKTKCVFMANREYQHHPQIKVFLFYGTDFNKDDLPLPRAASHQWALFHEESPKNNYILTQEEVITLFNHTATFRRTSDYPLTTQYLRKLEDLTSNEFLVPLSQKKQMGLAPLVYIHSDCNPPSDRDTFVAELMKYIPVDSYGRCLHNKDLPHRIRKQDFMDDKELYKILAKYRFTISIENAICDDYITEKLWRPLSLGSVPVYRGSPSIRDWLPANNSVILIDDFKSAKELAEYLQYLLRMKENTEIL</sequence>
<keyword evidence="4 11" id="KW-0808">Transferase</keyword>
<dbReference type="GO" id="GO:0032580">
    <property type="term" value="C:Golgi cisterna membrane"/>
    <property type="evidence" value="ECO:0007669"/>
    <property type="project" value="UniProtKB-SubCell"/>
</dbReference>
<comment type="pathway">
    <text evidence="1">Protein modification; protein glycosylation.</text>
</comment>
<keyword evidence="11" id="KW-0333">Golgi apparatus</keyword>
<dbReference type="PANTHER" id="PTHR11929">
    <property type="entry name" value="ALPHA- 1,3 -FUCOSYLTRANSFERASE"/>
    <property type="match status" value="1"/>
</dbReference>
<dbReference type="InterPro" id="IPR031481">
    <property type="entry name" value="Glyco_tran_10_N"/>
</dbReference>
<evidence type="ECO:0000256" key="8">
    <source>
        <dbReference type="ARBA" id="ARBA00023136"/>
    </source>
</evidence>
<keyword evidence="5 11" id="KW-0812">Transmembrane</keyword>
<protein>
    <recommendedName>
        <fullName evidence="11">Fucosyltransferase</fullName>
        <ecNumber evidence="11">2.4.1.-</ecNumber>
    </recommendedName>
</protein>
<dbReference type="Gene3D" id="3.40.50.11660">
    <property type="entry name" value="Glycosyl transferase family 10, C-terminal domain"/>
    <property type="match status" value="1"/>
</dbReference>
<keyword evidence="7" id="KW-1133">Transmembrane helix</keyword>
<evidence type="ECO:0000256" key="1">
    <source>
        <dbReference type="ARBA" id="ARBA00004922"/>
    </source>
</evidence>
<evidence type="ECO:0000256" key="3">
    <source>
        <dbReference type="ARBA" id="ARBA00022676"/>
    </source>
</evidence>
<evidence type="ECO:0000256" key="7">
    <source>
        <dbReference type="ARBA" id="ARBA00022989"/>
    </source>
</evidence>
<evidence type="ECO:0000256" key="5">
    <source>
        <dbReference type="ARBA" id="ARBA00022692"/>
    </source>
</evidence>
<dbReference type="Pfam" id="PF17039">
    <property type="entry name" value="Glyco_tran_10_N"/>
    <property type="match status" value="1"/>
</dbReference>
<feature type="domain" description="Fucosyltransferase C-terminal" evidence="12">
    <location>
        <begin position="186"/>
        <end position="316"/>
    </location>
</feature>
<keyword evidence="3 11" id="KW-0328">Glycosyltransferase</keyword>
<evidence type="ECO:0000313" key="14">
    <source>
        <dbReference type="EMBL" id="PIK50808.1"/>
    </source>
</evidence>
<dbReference type="GO" id="GO:0046920">
    <property type="term" value="F:alpha-(1-&gt;3)-fucosyltransferase activity"/>
    <property type="evidence" value="ECO:0007669"/>
    <property type="project" value="TreeGrafter"/>
</dbReference>
<evidence type="ECO:0000259" key="12">
    <source>
        <dbReference type="Pfam" id="PF00852"/>
    </source>
</evidence>
<evidence type="ECO:0000313" key="15">
    <source>
        <dbReference type="Proteomes" id="UP000230750"/>
    </source>
</evidence>
<evidence type="ECO:0000256" key="4">
    <source>
        <dbReference type="ARBA" id="ARBA00022679"/>
    </source>
</evidence>
<dbReference type="PANTHER" id="PTHR11929:SF194">
    <property type="entry name" value="ALPHA-(1,3)-FUCOSYLTRANSFERASE 10"/>
    <property type="match status" value="1"/>
</dbReference>
<feature type="domain" description="Fucosyltransferase N-terminal" evidence="13">
    <location>
        <begin position="55"/>
        <end position="154"/>
    </location>
</feature>